<dbReference type="InterPro" id="IPR002058">
    <property type="entry name" value="PAP_assoc"/>
</dbReference>
<evidence type="ECO:0000313" key="7">
    <source>
        <dbReference type="EMBL" id="PPR04306.1"/>
    </source>
</evidence>
<keyword evidence="4" id="KW-0460">Magnesium</keyword>
<proteinExistence type="inferred from homology"/>
<evidence type="ECO:0000259" key="5">
    <source>
        <dbReference type="Pfam" id="PF03828"/>
    </source>
</evidence>
<name>A0A409YMS1_9AGAR</name>
<dbReference type="GO" id="GO:1990817">
    <property type="term" value="F:poly(A) RNA polymerase activity"/>
    <property type="evidence" value="ECO:0007669"/>
    <property type="project" value="UniProtKB-EC"/>
</dbReference>
<evidence type="ECO:0000256" key="2">
    <source>
        <dbReference type="ARBA" id="ARBA00012388"/>
    </source>
</evidence>
<evidence type="ECO:0000256" key="4">
    <source>
        <dbReference type="ARBA" id="ARBA00022842"/>
    </source>
</evidence>
<dbReference type="Gene3D" id="1.10.1410.10">
    <property type="match status" value="1"/>
</dbReference>
<dbReference type="Pfam" id="PF22600">
    <property type="entry name" value="MTPAP-like_central"/>
    <property type="match status" value="1"/>
</dbReference>
<dbReference type="FunCoup" id="A0A409YMS1">
    <property type="interactions" value="54"/>
</dbReference>
<protein>
    <recommendedName>
        <fullName evidence="2">polynucleotide adenylyltransferase</fullName>
        <ecNumber evidence="2">2.7.7.19</ecNumber>
    </recommendedName>
</protein>
<dbReference type="EMBL" id="NHTK01000962">
    <property type="protein sequence ID" value="PPR04306.1"/>
    <property type="molecule type" value="Genomic_DNA"/>
</dbReference>
<evidence type="ECO:0000313" key="8">
    <source>
        <dbReference type="Proteomes" id="UP000284842"/>
    </source>
</evidence>
<dbReference type="PANTHER" id="PTHR23092:SF15">
    <property type="entry name" value="INACTIVE NON-CANONICAL POLY(A) RNA POLYMERASE PROTEIN TRF4-2-RELATED"/>
    <property type="match status" value="1"/>
</dbReference>
<sequence length="420" mass="46736">MSYSRGGILRSNLSSGLPTRVLDWNDYEGIPVQPCNDYYLPLNSALPLTIPWLYDYDITVGQGGREIRTPQRKAPHNLSLHEEIVAFIAYMTPTEHEIEIRKDLVGRFSKLVESFGLPTSSPEPYGSYITGLFLSTSDVDMFVTPHQNQPQRGILSRISRRLATSPPPQFHTSIKERLMASVPVITLIDAKTNLSIDLNAEPMHSKASTQAVISWLRRGGHSDGDAIMRMLVIVVKTFLAIRRCGTTYKGGVNSYVVVWLVVAWVNLELPKLRKRKTQDLTPTSGSPAPASAASSSSDYGEILIAFLKFYGEEFDYKKKQIIIDPQPQYAQKSGYQQQPFLLSLIDPADFSIDLGSKAYAIKHVAASFKEAYKHLMDMETKRLAGDHVGEQGILGSALGGDFMNYVEERDKLAKMSIASV</sequence>
<comment type="similarity">
    <text evidence="1">Belongs to the DNA polymerase type-B-like family.</text>
</comment>
<dbReference type="SUPFAM" id="SSF81631">
    <property type="entry name" value="PAP/OAS1 substrate-binding domain"/>
    <property type="match status" value="1"/>
</dbReference>
<dbReference type="EC" id="2.7.7.19" evidence="2"/>
<dbReference type="OrthoDB" id="273917at2759"/>
<dbReference type="InParanoid" id="A0A409YMS1"/>
<dbReference type="PANTHER" id="PTHR23092">
    <property type="entry name" value="POLY(A) RNA POLYMERASE"/>
    <property type="match status" value="1"/>
</dbReference>
<dbReference type="GO" id="GO:0005730">
    <property type="term" value="C:nucleolus"/>
    <property type="evidence" value="ECO:0007669"/>
    <property type="project" value="TreeGrafter"/>
</dbReference>
<evidence type="ECO:0000259" key="6">
    <source>
        <dbReference type="Pfam" id="PF22600"/>
    </source>
</evidence>
<evidence type="ECO:0000256" key="3">
    <source>
        <dbReference type="ARBA" id="ARBA00022723"/>
    </source>
</evidence>
<reference evidence="7 8" key="1">
    <citation type="journal article" date="2018" name="Evol. Lett.">
        <title>Horizontal gene cluster transfer increased hallucinogenic mushroom diversity.</title>
        <authorList>
            <person name="Reynolds H.T."/>
            <person name="Vijayakumar V."/>
            <person name="Gluck-Thaler E."/>
            <person name="Korotkin H.B."/>
            <person name="Matheny P.B."/>
            <person name="Slot J.C."/>
        </authorList>
    </citation>
    <scope>NUCLEOTIDE SEQUENCE [LARGE SCALE GENOMIC DNA]</scope>
    <source>
        <strain evidence="7 8">2629</strain>
    </source>
</reference>
<feature type="domain" description="PAP-associated" evidence="5">
    <location>
        <begin position="299"/>
        <end position="350"/>
    </location>
</feature>
<dbReference type="InterPro" id="IPR043519">
    <property type="entry name" value="NT_sf"/>
</dbReference>
<dbReference type="InterPro" id="IPR054708">
    <property type="entry name" value="MTPAP-like_central"/>
</dbReference>
<dbReference type="Proteomes" id="UP000284842">
    <property type="component" value="Unassembled WGS sequence"/>
</dbReference>
<dbReference type="GO" id="GO:0010605">
    <property type="term" value="P:negative regulation of macromolecule metabolic process"/>
    <property type="evidence" value="ECO:0007669"/>
    <property type="project" value="UniProtKB-ARBA"/>
</dbReference>
<dbReference type="CDD" id="cd05402">
    <property type="entry name" value="NT_PAP_TUTase"/>
    <property type="match status" value="1"/>
</dbReference>
<dbReference type="GO" id="GO:0031499">
    <property type="term" value="C:TRAMP complex"/>
    <property type="evidence" value="ECO:0007669"/>
    <property type="project" value="TreeGrafter"/>
</dbReference>
<dbReference type="GO" id="GO:0046872">
    <property type="term" value="F:metal ion binding"/>
    <property type="evidence" value="ECO:0007669"/>
    <property type="project" value="UniProtKB-KW"/>
</dbReference>
<keyword evidence="8" id="KW-1185">Reference proteome</keyword>
<evidence type="ECO:0000256" key="1">
    <source>
        <dbReference type="ARBA" id="ARBA00008593"/>
    </source>
</evidence>
<feature type="domain" description="Poly(A) RNA polymerase mitochondrial-like central palm" evidence="6">
    <location>
        <begin position="80"/>
        <end position="202"/>
    </location>
</feature>
<keyword evidence="3" id="KW-0479">Metal-binding</keyword>
<dbReference type="InterPro" id="IPR045862">
    <property type="entry name" value="Trf4-like"/>
</dbReference>
<dbReference type="SUPFAM" id="SSF81301">
    <property type="entry name" value="Nucleotidyltransferase"/>
    <property type="match status" value="1"/>
</dbReference>
<comment type="caution">
    <text evidence="7">The sequence shown here is derived from an EMBL/GenBank/DDBJ whole genome shotgun (WGS) entry which is preliminary data.</text>
</comment>
<accession>A0A409YMS1</accession>
<organism evidence="7 8">
    <name type="scientific">Panaeolus cyanescens</name>
    <dbReference type="NCBI Taxonomy" id="181874"/>
    <lineage>
        <taxon>Eukaryota</taxon>
        <taxon>Fungi</taxon>
        <taxon>Dikarya</taxon>
        <taxon>Basidiomycota</taxon>
        <taxon>Agaricomycotina</taxon>
        <taxon>Agaricomycetes</taxon>
        <taxon>Agaricomycetidae</taxon>
        <taxon>Agaricales</taxon>
        <taxon>Agaricineae</taxon>
        <taxon>Galeropsidaceae</taxon>
        <taxon>Panaeolus</taxon>
    </lineage>
</organism>
<gene>
    <name evidence="7" type="ORF">CVT24_013379</name>
</gene>
<dbReference type="AlphaFoldDB" id="A0A409YMS1"/>
<dbReference type="GO" id="GO:0043634">
    <property type="term" value="P:polyadenylation-dependent ncRNA catabolic process"/>
    <property type="evidence" value="ECO:0007669"/>
    <property type="project" value="TreeGrafter"/>
</dbReference>
<dbReference type="Pfam" id="PF03828">
    <property type="entry name" value="PAP_assoc"/>
    <property type="match status" value="1"/>
</dbReference>
<dbReference type="Gene3D" id="3.30.460.10">
    <property type="entry name" value="Beta Polymerase, domain 2"/>
    <property type="match status" value="1"/>
</dbReference>
<dbReference type="GO" id="GO:0003729">
    <property type="term" value="F:mRNA binding"/>
    <property type="evidence" value="ECO:0007669"/>
    <property type="project" value="TreeGrafter"/>
</dbReference>
<dbReference type="GO" id="GO:0031123">
    <property type="term" value="P:RNA 3'-end processing"/>
    <property type="evidence" value="ECO:0007669"/>
    <property type="project" value="TreeGrafter"/>
</dbReference>
<dbReference type="STRING" id="181874.A0A409YMS1"/>